<evidence type="ECO:0000313" key="2">
    <source>
        <dbReference type="EMBL" id="ADQ13933.1"/>
    </source>
</evidence>
<sequence length="766" mass="83820">MNFKKITIITITILFIMFTIMTAVSAADVQRSPRFNLRGITGDDFIGQAGILYPFRNKEDSLWYTDFRYRISDDDADEWNLGIGYRYKLDNVDDHIAGVYLFRDKREEYDYDWGMWTIGGEILTDQWDLRLNAYISDDDVLSAPELDEVVVKDRRLLYQQGAYASMHGLDFEVGKRFTDTEGIFNDVGIYAKAFRFFESSTETMTGKQLRVDKQFGDRDKTTWKLGLQWRDDNIRGSDTEATFAVSIPFGGSSDLEERAGQNEGYNSEDILEARMTELPERDLDIIVGESDALQSNNDEENTAFDFSGGVRLGTVWYVTADGDSEGDGSREDPIGIANISGTQLAVAESSNSPGENDVIILLGDDGSMELNDATINLQSGQKLLSPGGFLTVAADAEGSRKTQFRPEGERAKLENLSIRSEEVESQRVSGNLIVLADNTTVSGLEINVPGYTGSIIGGSGISGEINVTNNIISGSYSSESIFEENESVVFKDYNAISILLQQDKNADINIAGNEISNFSKGIEVNSPEIQERGVNTNQIDINISDNKLKDIFAVNFIKGDNYILNEFNANAIGIAVDISSNNSNVNISDNELKGIIAANLAPNINENGILVIAEVNADSNAVAKGIDLDVSSDNSTINIANNELENIFAANLIEGDINADVKFNAVAIGIVDINSENSTVNITDNKLENIFAANLIEGDINAPTDLIAVAIGIIDIKSDNSNVNITDNELKEIIAINAIEGDKNNDTSKKDFVADMTSSIPNIFGN</sequence>
<gene>
    <name evidence="2" type="ordered locus">Halsa_0460</name>
</gene>
<evidence type="ECO:0000259" key="1">
    <source>
        <dbReference type="Pfam" id="PF11924"/>
    </source>
</evidence>
<dbReference type="Gene3D" id="2.40.160.160">
    <property type="entry name" value="Inverse autotransporter, beta-domain"/>
    <property type="match status" value="1"/>
</dbReference>
<dbReference type="eggNOG" id="COG4886">
    <property type="taxonomic scope" value="Bacteria"/>
</dbReference>
<keyword evidence="3" id="KW-1185">Reference proteome</keyword>
<proteinExistence type="predicted"/>
<dbReference type="EMBL" id="CP002304">
    <property type="protein sequence ID" value="ADQ13933.1"/>
    <property type="molecule type" value="Genomic_DNA"/>
</dbReference>
<dbReference type="STRING" id="656519.Halsa_0460"/>
<dbReference type="InterPro" id="IPR038177">
    <property type="entry name" value="IAT_beta_sf"/>
</dbReference>
<reference evidence="2 3" key="2">
    <citation type="journal article" date="2011" name="J. Bacteriol.">
        <title>Complete Genome Sequence of the Haloalkaliphilic, Hydrogen Producing Halanaerobium hydrogenoformans.</title>
        <authorList>
            <person name="Brown S.D."/>
            <person name="Begemann M.B."/>
            <person name="Mormile M.R."/>
            <person name="Wall J.D."/>
            <person name="Han C.S."/>
            <person name="Goodwin L.A."/>
            <person name="Pitluck S."/>
            <person name="Land M.L."/>
            <person name="Hauser L.J."/>
            <person name="Elias D.A."/>
        </authorList>
    </citation>
    <scope>NUCLEOTIDE SEQUENCE [LARGE SCALE GENOMIC DNA]</scope>
    <source>
        <strain evidence="3">sapolanicus</strain>
    </source>
</reference>
<dbReference type="HOGENOM" id="CLU_364391_0_0_9"/>
<dbReference type="KEGG" id="has:Halsa_0460"/>
<dbReference type="RefSeq" id="WP_013405039.1">
    <property type="nucleotide sequence ID" value="NC_014654.1"/>
</dbReference>
<dbReference type="InterPro" id="IPR024519">
    <property type="entry name" value="IAT_beta"/>
</dbReference>
<dbReference type="AlphaFoldDB" id="E4RPP9"/>
<accession>E4RPP9</accession>
<dbReference type="Proteomes" id="UP000007434">
    <property type="component" value="Chromosome"/>
</dbReference>
<organism evidence="2 3">
    <name type="scientific">Halanaerobium hydrogeniformans</name>
    <name type="common">Halanaerobium sp. (strain sapolanicus)</name>
    <dbReference type="NCBI Taxonomy" id="656519"/>
    <lineage>
        <taxon>Bacteria</taxon>
        <taxon>Bacillati</taxon>
        <taxon>Bacillota</taxon>
        <taxon>Clostridia</taxon>
        <taxon>Halanaerobiales</taxon>
        <taxon>Halanaerobiaceae</taxon>
        <taxon>Halanaerobium</taxon>
    </lineage>
</organism>
<evidence type="ECO:0000313" key="3">
    <source>
        <dbReference type="Proteomes" id="UP000007434"/>
    </source>
</evidence>
<dbReference type="Pfam" id="PF11924">
    <property type="entry name" value="IAT_beta"/>
    <property type="match status" value="1"/>
</dbReference>
<dbReference type="OrthoDB" id="8320584at2"/>
<feature type="domain" description="Inverse autotransporter beta-domain" evidence="1">
    <location>
        <begin position="48"/>
        <end position="136"/>
    </location>
</feature>
<reference evidence="2 3" key="1">
    <citation type="submission" date="2010-11" db="EMBL/GenBank/DDBJ databases">
        <title>Complete sequence of Halanaerobium sp. sapolanicus.</title>
        <authorList>
            <consortium name="US DOE Joint Genome Institute"/>
            <person name="Lucas S."/>
            <person name="Copeland A."/>
            <person name="Lapidus A."/>
            <person name="Cheng J.-F."/>
            <person name="Bruce D."/>
            <person name="Goodwin L."/>
            <person name="Pitluck S."/>
            <person name="Davenport K."/>
            <person name="Detter J.C."/>
            <person name="Han C."/>
            <person name="Tapia R."/>
            <person name="Land M."/>
            <person name="Hauser L."/>
            <person name="Jeffries C."/>
            <person name="Kyrpides N."/>
            <person name="Ivanova N."/>
            <person name="Mikhailova N."/>
            <person name="Begemann M.B."/>
            <person name="Mormile M.R."/>
            <person name="Wall J.D."/>
            <person name="Elias D.A."/>
            <person name="Woyke T."/>
        </authorList>
    </citation>
    <scope>NUCLEOTIDE SEQUENCE [LARGE SCALE GENOMIC DNA]</scope>
    <source>
        <strain evidence="3">sapolanicus</strain>
    </source>
</reference>
<protein>
    <recommendedName>
        <fullName evidence="1">Inverse autotransporter beta-domain domain-containing protein</fullName>
    </recommendedName>
</protein>
<name>E4RPP9_HALHG</name>